<accession>A0A0N0RYK9</accession>
<dbReference type="PANTHER" id="PTHR43283">
    <property type="entry name" value="BETA-LACTAMASE-RELATED"/>
    <property type="match status" value="1"/>
</dbReference>
<gene>
    <name evidence="3" type="ORF">ACN38_g7000</name>
</gene>
<keyword evidence="1" id="KW-0378">Hydrolase</keyword>
<feature type="domain" description="Beta-lactamase-related" evidence="2">
    <location>
        <begin position="53"/>
        <end position="157"/>
    </location>
</feature>
<evidence type="ECO:0000313" key="4">
    <source>
        <dbReference type="Proteomes" id="UP000037696"/>
    </source>
</evidence>
<dbReference type="STRING" id="229535.A0A0N0RYK9"/>
<dbReference type="SUPFAM" id="SSF56601">
    <property type="entry name" value="beta-lactamase/transpeptidase-like"/>
    <property type="match status" value="1"/>
</dbReference>
<proteinExistence type="predicted"/>
<dbReference type="Gene3D" id="3.40.710.10">
    <property type="entry name" value="DD-peptidase/beta-lactamase superfamily"/>
    <property type="match status" value="1"/>
</dbReference>
<dbReference type="Pfam" id="PF00144">
    <property type="entry name" value="Beta-lactamase"/>
    <property type="match status" value="1"/>
</dbReference>
<comment type="caution">
    <text evidence="3">The sequence shown here is derived from an EMBL/GenBank/DDBJ whole genome shotgun (WGS) entry which is preliminary data.</text>
</comment>
<name>A0A0N0RYK9_9EURO</name>
<dbReference type="InterPro" id="IPR012338">
    <property type="entry name" value="Beta-lactam/transpept-like"/>
</dbReference>
<evidence type="ECO:0000313" key="3">
    <source>
        <dbReference type="EMBL" id="KOS42095.1"/>
    </source>
</evidence>
<dbReference type="OrthoDB" id="5946976at2759"/>
<dbReference type="InterPro" id="IPR001466">
    <property type="entry name" value="Beta-lactam-related"/>
</dbReference>
<keyword evidence="4" id="KW-1185">Reference proteome</keyword>
<dbReference type="PANTHER" id="PTHR43283:SF11">
    <property type="entry name" value="BETA-LACTAMASE-RELATED DOMAIN-CONTAINING PROTEIN"/>
    <property type="match status" value="1"/>
</dbReference>
<dbReference type="AlphaFoldDB" id="A0A0N0RYK9"/>
<dbReference type="GO" id="GO:0016787">
    <property type="term" value="F:hydrolase activity"/>
    <property type="evidence" value="ECO:0007669"/>
    <property type="project" value="UniProtKB-KW"/>
</dbReference>
<evidence type="ECO:0000256" key="1">
    <source>
        <dbReference type="ARBA" id="ARBA00022801"/>
    </source>
</evidence>
<dbReference type="EMBL" id="LHQQ01000114">
    <property type="protein sequence ID" value="KOS42095.1"/>
    <property type="molecule type" value="Genomic_DNA"/>
</dbReference>
<feature type="non-terminal residue" evidence="3">
    <location>
        <position position="1"/>
    </location>
</feature>
<reference evidence="3 4" key="1">
    <citation type="submission" date="2015-08" db="EMBL/GenBank/DDBJ databases">
        <title>Genome sequencing of Penicillium nordicum.</title>
        <authorList>
            <person name="Nguyen H.D."/>
            <person name="Seifert K.A."/>
        </authorList>
    </citation>
    <scope>NUCLEOTIDE SEQUENCE [LARGE SCALE GENOMIC DNA]</scope>
    <source>
        <strain evidence="3 4">DAOMC 185683</strain>
    </source>
</reference>
<sequence>LQSTIHFNQPSTSIIHFNHNQSNRGGLWLQDNRHYFYHYGAPTNNAIHPIQPGGSVVIDSNGTFLPSTEWAPAKVDTIYDMTSLTKVFTAVAALRAIDEGKLSLYKTVASYLPEFALNGKSNITVLVLLTHTCGFAPDPLLGLYEALYKTMQQRVRAII</sequence>
<dbReference type="InterPro" id="IPR050789">
    <property type="entry name" value="Diverse_Enzym_Activities"/>
</dbReference>
<organism evidence="3 4">
    <name type="scientific">Penicillium nordicum</name>
    <dbReference type="NCBI Taxonomy" id="229535"/>
    <lineage>
        <taxon>Eukaryota</taxon>
        <taxon>Fungi</taxon>
        <taxon>Dikarya</taxon>
        <taxon>Ascomycota</taxon>
        <taxon>Pezizomycotina</taxon>
        <taxon>Eurotiomycetes</taxon>
        <taxon>Eurotiomycetidae</taxon>
        <taxon>Eurotiales</taxon>
        <taxon>Aspergillaceae</taxon>
        <taxon>Penicillium</taxon>
    </lineage>
</organism>
<protein>
    <recommendedName>
        <fullName evidence="2">Beta-lactamase-related domain-containing protein</fullName>
    </recommendedName>
</protein>
<dbReference type="Proteomes" id="UP000037696">
    <property type="component" value="Unassembled WGS sequence"/>
</dbReference>
<evidence type="ECO:0000259" key="2">
    <source>
        <dbReference type="Pfam" id="PF00144"/>
    </source>
</evidence>